<dbReference type="Gramene" id="Psat04G0297800-T1">
    <property type="protein sequence ID" value="KAI5418555.1"/>
    <property type="gene ID" value="KIW84_042978"/>
</dbReference>
<dbReference type="PROSITE" id="PS50103">
    <property type="entry name" value="ZF_C3H1"/>
    <property type="match status" value="1"/>
</dbReference>
<keyword evidence="1" id="KW-0238">DNA-binding</keyword>
<evidence type="ECO:0000313" key="5">
    <source>
        <dbReference type="EMBL" id="KAI5418555.1"/>
    </source>
</evidence>
<evidence type="ECO:0000259" key="4">
    <source>
        <dbReference type="PROSITE" id="PS50103"/>
    </source>
</evidence>
<evidence type="ECO:0000256" key="1">
    <source>
        <dbReference type="ARBA" id="ARBA00023125"/>
    </source>
</evidence>
<feature type="region of interest" description="Disordered" evidence="3">
    <location>
        <begin position="161"/>
        <end position="184"/>
    </location>
</feature>
<evidence type="ECO:0000256" key="2">
    <source>
        <dbReference type="PROSITE-ProRule" id="PRU00723"/>
    </source>
</evidence>
<dbReference type="EMBL" id="JAMSHJ010000004">
    <property type="protein sequence ID" value="KAI5418555.1"/>
    <property type="molecule type" value="Genomic_DNA"/>
</dbReference>
<dbReference type="Proteomes" id="UP001058974">
    <property type="component" value="Chromosome 4"/>
</dbReference>
<organism evidence="5 6">
    <name type="scientific">Pisum sativum</name>
    <name type="common">Garden pea</name>
    <name type="synonym">Lathyrus oleraceus</name>
    <dbReference type="NCBI Taxonomy" id="3888"/>
    <lineage>
        <taxon>Eukaryota</taxon>
        <taxon>Viridiplantae</taxon>
        <taxon>Streptophyta</taxon>
        <taxon>Embryophyta</taxon>
        <taxon>Tracheophyta</taxon>
        <taxon>Spermatophyta</taxon>
        <taxon>Magnoliopsida</taxon>
        <taxon>eudicotyledons</taxon>
        <taxon>Gunneridae</taxon>
        <taxon>Pentapetalae</taxon>
        <taxon>rosids</taxon>
        <taxon>fabids</taxon>
        <taxon>Fabales</taxon>
        <taxon>Fabaceae</taxon>
        <taxon>Papilionoideae</taxon>
        <taxon>50 kb inversion clade</taxon>
        <taxon>NPAAA clade</taxon>
        <taxon>Hologalegina</taxon>
        <taxon>IRL clade</taxon>
        <taxon>Fabeae</taxon>
        <taxon>Lathyrus</taxon>
    </lineage>
</organism>
<accession>A0A9D4XGN3</accession>
<keyword evidence="2" id="KW-0479">Metal-binding</keyword>
<keyword evidence="2" id="KW-0863">Zinc-finger</keyword>
<dbReference type="GO" id="GO:0008270">
    <property type="term" value="F:zinc ion binding"/>
    <property type="evidence" value="ECO:0007669"/>
    <property type="project" value="UniProtKB-KW"/>
</dbReference>
<gene>
    <name evidence="5" type="ORF">KIW84_042978</name>
</gene>
<keyword evidence="2" id="KW-0862">Zinc</keyword>
<feature type="region of interest" description="Disordered" evidence="3">
    <location>
        <begin position="484"/>
        <end position="516"/>
    </location>
</feature>
<comment type="caution">
    <text evidence="5">The sequence shown here is derived from an EMBL/GenBank/DDBJ whole genome shotgun (WGS) entry which is preliminary data.</text>
</comment>
<feature type="domain" description="C3H1-type" evidence="4">
    <location>
        <begin position="519"/>
        <end position="546"/>
    </location>
</feature>
<feature type="compositionally biased region" description="Basic and acidic residues" evidence="3">
    <location>
        <begin position="484"/>
        <end position="493"/>
    </location>
</feature>
<evidence type="ECO:0000256" key="3">
    <source>
        <dbReference type="SAM" id="MobiDB-lite"/>
    </source>
</evidence>
<dbReference type="InterPro" id="IPR000571">
    <property type="entry name" value="Znf_CCCH"/>
</dbReference>
<dbReference type="PANTHER" id="PTHR33400">
    <property type="entry name" value="ZINC FINGER CCCH DOMAIN-CONTAINING PROTEIN 6-RELATED"/>
    <property type="match status" value="1"/>
</dbReference>
<evidence type="ECO:0000313" key="6">
    <source>
        <dbReference type="Proteomes" id="UP001058974"/>
    </source>
</evidence>
<feature type="compositionally biased region" description="Polar residues" evidence="3">
    <location>
        <begin position="495"/>
        <end position="514"/>
    </location>
</feature>
<sequence length="566" mass="60435">MKRTRKSNRVSWASAANLCQVKLFLSEDFPSKVGLVSHDNLEARASSLLSSSTNDSIDLPPGFESSHFLNQSKVEFSHIPKIKWECPRPFVFSSRWLLAAGEQSREKDVQKLREIRVLEAVYPRLSAIPPSPSVSLDVEEEDYDGSITPLIPIIPIEEEEEAMANSPESDAAANPHPNVQSPNLHQYMSATSSINSDRNTSGTVSPAACLLPFAGVSSGLEADVVAASDAVAAILKSNEHGGLIDMDLLVKIFSDPKMIENLINEASNVGASSNAVSLPTSGLKSSIPSSPFFTSAPDMSASRNTHISSVGFSGLNPASPSVSYLNSTSGKPATLFAPSIPSYSTVTSPHDRSATASVPFSRPTVSGQPVSPSVFVPTPTPAPHMPRPVDNNFHMSNGMPTALNSQPQPDSFRASGAKRPASFAFASMSSSEPSTAPLPPPTGNLHTVFNHGQTSARTKPYQTSTGSASAVKDANYYKNLIRQHGADGQDKPDSQIGNRHSNFQDMKLGHNNQGEVKHKSKKPCIYFNSQRGCRNGASCPFQHDVSAQSGAGNLLGPKNVKSFKIE</sequence>
<dbReference type="PANTHER" id="PTHR33400:SF9">
    <property type="entry name" value="C3H1-TYPE DOMAIN-CONTAINING PROTEIN"/>
    <property type="match status" value="1"/>
</dbReference>
<dbReference type="GO" id="GO:0003677">
    <property type="term" value="F:DNA binding"/>
    <property type="evidence" value="ECO:0007669"/>
    <property type="project" value="UniProtKB-KW"/>
</dbReference>
<dbReference type="AlphaFoldDB" id="A0A9D4XGN3"/>
<feature type="region of interest" description="Disordered" evidence="3">
    <location>
        <begin position="392"/>
        <end position="468"/>
    </location>
</feature>
<reference evidence="5 6" key="1">
    <citation type="journal article" date="2022" name="Nat. Genet.">
        <title>Improved pea reference genome and pan-genome highlight genomic features and evolutionary characteristics.</title>
        <authorList>
            <person name="Yang T."/>
            <person name="Liu R."/>
            <person name="Luo Y."/>
            <person name="Hu S."/>
            <person name="Wang D."/>
            <person name="Wang C."/>
            <person name="Pandey M.K."/>
            <person name="Ge S."/>
            <person name="Xu Q."/>
            <person name="Li N."/>
            <person name="Li G."/>
            <person name="Huang Y."/>
            <person name="Saxena R.K."/>
            <person name="Ji Y."/>
            <person name="Li M."/>
            <person name="Yan X."/>
            <person name="He Y."/>
            <person name="Liu Y."/>
            <person name="Wang X."/>
            <person name="Xiang C."/>
            <person name="Varshney R.K."/>
            <person name="Ding H."/>
            <person name="Gao S."/>
            <person name="Zong X."/>
        </authorList>
    </citation>
    <scope>NUCLEOTIDE SEQUENCE [LARGE SCALE GENOMIC DNA]</scope>
    <source>
        <strain evidence="5 6">cv. Zhongwan 6</strain>
    </source>
</reference>
<feature type="compositionally biased region" description="Polar residues" evidence="3">
    <location>
        <begin position="393"/>
        <end position="409"/>
    </location>
</feature>
<feature type="compositionally biased region" description="Low complexity" evidence="3">
    <location>
        <begin position="420"/>
        <end position="435"/>
    </location>
</feature>
<feature type="zinc finger region" description="C3H1-type" evidence="2">
    <location>
        <begin position="519"/>
        <end position="546"/>
    </location>
</feature>
<feature type="compositionally biased region" description="Polar residues" evidence="3">
    <location>
        <begin position="444"/>
        <end position="468"/>
    </location>
</feature>
<keyword evidence="6" id="KW-1185">Reference proteome</keyword>
<proteinExistence type="predicted"/>
<protein>
    <recommendedName>
        <fullName evidence="4">C3H1-type domain-containing protein</fullName>
    </recommendedName>
</protein>
<feature type="region of interest" description="Disordered" evidence="3">
    <location>
        <begin position="546"/>
        <end position="566"/>
    </location>
</feature>
<name>A0A9D4XGN3_PEA</name>